<feature type="domain" description="Ribosome maturation factor RimP N-terminal" evidence="3">
    <location>
        <begin position="7"/>
        <end position="79"/>
    </location>
</feature>
<dbReference type="InterPro" id="IPR035956">
    <property type="entry name" value="RimP_N_sf"/>
</dbReference>
<dbReference type="SUPFAM" id="SSF74942">
    <property type="entry name" value="YhbC-like, C-terminal domain"/>
    <property type="match status" value="1"/>
</dbReference>
<evidence type="ECO:0000256" key="1">
    <source>
        <dbReference type="ARBA" id="ARBA00022490"/>
    </source>
</evidence>
<evidence type="ECO:0000256" key="2">
    <source>
        <dbReference type="ARBA" id="ARBA00022517"/>
    </source>
</evidence>
<dbReference type="InterPro" id="IPR036847">
    <property type="entry name" value="RimP_C_sf"/>
</dbReference>
<dbReference type="Pfam" id="PF17384">
    <property type="entry name" value="DUF150_C"/>
    <property type="match status" value="1"/>
</dbReference>
<proteinExistence type="inferred from homology"/>
<feature type="domain" description="Ribosome maturation factor RimP C-terminal" evidence="4">
    <location>
        <begin position="82"/>
        <end position="143"/>
    </location>
</feature>
<protein>
    <submittedName>
        <fullName evidence="5">FIG000325: clustered with transcription termination protein NusA</fullName>
    </submittedName>
</protein>
<evidence type="ECO:0000259" key="4">
    <source>
        <dbReference type="Pfam" id="PF17384"/>
    </source>
</evidence>
<evidence type="ECO:0000313" key="5">
    <source>
        <dbReference type="EMBL" id="SFV50371.1"/>
    </source>
</evidence>
<dbReference type="GO" id="GO:0005829">
    <property type="term" value="C:cytosol"/>
    <property type="evidence" value="ECO:0007669"/>
    <property type="project" value="TreeGrafter"/>
</dbReference>
<dbReference type="GO" id="GO:0000028">
    <property type="term" value="P:ribosomal small subunit assembly"/>
    <property type="evidence" value="ECO:0007669"/>
    <property type="project" value="TreeGrafter"/>
</dbReference>
<dbReference type="InterPro" id="IPR028998">
    <property type="entry name" value="RimP_C"/>
</dbReference>
<dbReference type="EMBL" id="FPHB01000011">
    <property type="protein sequence ID" value="SFV50371.1"/>
    <property type="molecule type" value="Genomic_DNA"/>
</dbReference>
<reference evidence="5" key="1">
    <citation type="submission" date="2016-10" db="EMBL/GenBank/DDBJ databases">
        <authorList>
            <person name="de Groot N.N."/>
        </authorList>
    </citation>
    <scope>NUCLEOTIDE SEQUENCE</scope>
</reference>
<gene>
    <name evidence="5" type="ORF">MNB_SM-7-1067</name>
</gene>
<dbReference type="SUPFAM" id="SSF75420">
    <property type="entry name" value="YhbC-like, N-terminal domain"/>
    <property type="match status" value="1"/>
</dbReference>
<name>A0A1W1B9T9_9ZZZZ</name>
<accession>A0A1W1B9T9</accession>
<dbReference type="Gene3D" id="3.30.300.70">
    <property type="entry name" value="RimP-like superfamily, N-terminal"/>
    <property type="match status" value="1"/>
</dbReference>
<dbReference type="GO" id="GO:0006412">
    <property type="term" value="P:translation"/>
    <property type="evidence" value="ECO:0007669"/>
    <property type="project" value="TreeGrafter"/>
</dbReference>
<keyword evidence="2" id="KW-0690">Ribosome biogenesis</keyword>
<dbReference type="PANTHER" id="PTHR33867:SF1">
    <property type="entry name" value="RIBOSOME MATURATION FACTOR RIMP"/>
    <property type="match status" value="1"/>
</dbReference>
<dbReference type="AlphaFoldDB" id="A0A1W1B9T9"/>
<dbReference type="Pfam" id="PF02576">
    <property type="entry name" value="RimP_N"/>
    <property type="match status" value="1"/>
</dbReference>
<dbReference type="PANTHER" id="PTHR33867">
    <property type="entry name" value="RIBOSOME MATURATION FACTOR RIMP"/>
    <property type="match status" value="1"/>
</dbReference>
<evidence type="ECO:0000259" key="3">
    <source>
        <dbReference type="Pfam" id="PF02576"/>
    </source>
</evidence>
<dbReference type="HAMAP" id="MF_01077">
    <property type="entry name" value="RimP"/>
    <property type="match status" value="1"/>
</dbReference>
<dbReference type="InterPro" id="IPR003728">
    <property type="entry name" value="Ribosome_maturation_RimP"/>
</dbReference>
<keyword evidence="1" id="KW-0963">Cytoplasm</keyword>
<dbReference type="CDD" id="cd01734">
    <property type="entry name" value="YlxS_C"/>
    <property type="match status" value="1"/>
</dbReference>
<dbReference type="InterPro" id="IPR028989">
    <property type="entry name" value="RimP_N"/>
</dbReference>
<sequence length="143" mass="16225">MSLEEDIKAVVESADANLYDIATLNENGETIYRISILGKNGKTDIEKCVEITHLLSPLLDVNPPISGEYRLEVSSPGVERKLKKPHHYELSKGENIELKLFSTERVKGKLKDFHDNKVVLETELGEEEFDLSDISSAKTYFEW</sequence>
<organism evidence="5">
    <name type="scientific">hydrothermal vent metagenome</name>
    <dbReference type="NCBI Taxonomy" id="652676"/>
    <lineage>
        <taxon>unclassified sequences</taxon>
        <taxon>metagenomes</taxon>
        <taxon>ecological metagenomes</taxon>
    </lineage>
</organism>